<comment type="caution">
    <text evidence="2">The sequence shown here is derived from an EMBL/GenBank/DDBJ whole genome shotgun (WGS) entry which is preliminary data.</text>
</comment>
<organism evidence="2 3">
    <name type="scientific">Peronospora matthiolae</name>
    <dbReference type="NCBI Taxonomy" id="2874970"/>
    <lineage>
        <taxon>Eukaryota</taxon>
        <taxon>Sar</taxon>
        <taxon>Stramenopiles</taxon>
        <taxon>Oomycota</taxon>
        <taxon>Peronosporomycetes</taxon>
        <taxon>Peronosporales</taxon>
        <taxon>Peronosporaceae</taxon>
        <taxon>Peronospora</taxon>
    </lineage>
</organism>
<evidence type="ECO:0008006" key="4">
    <source>
        <dbReference type="Google" id="ProtNLM"/>
    </source>
</evidence>
<dbReference type="AlphaFoldDB" id="A0AAV1VJ00"/>
<sequence>MRTHPTFYVGRLKPYHQYAASSDEERPCAQASRREPCAPDGGHQQGSEEQLSQPETDQQSHELPLARHERCQRSLVLKLSKGKLSSMLRGSVHHLETPIPLMLEIVA</sequence>
<dbReference type="Proteomes" id="UP001162060">
    <property type="component" value="Unassembled WGS sequence"/>
</dbReference>
<evidence type="ECO:0000256" key="1">
    <source>
        <dbReference type="SAM" id="MobiDB-lite"/>
    </source>
</evidence>
<reference evidence="2" key="1">
    <citation type="submission" date="2024-01" db="EMBL/GenBank/DDBJ databases">
        <authorList>
            <person name="Webb A."/>
        </authorList>
    </citation>
    <scope>NUCLEOTIDE SEQUENCE</scope>
    <source>
        <strain evidence="2">Pm1</strain>
    </source>
</reference>
<feature type="compositionally biased region" description="Basic and acidic residues" evidence="1">
    <location>
        <begin position="58"/>
        <end position="67"/>
    </location>
</feature>
<evidence type="ECO:0000313" key="2">
    <source>
        <dbReference type="EMBL" id="CAK7946213.1"/>
    </source>
</evidence>
<feature type="region of interest" description="Disordered" evidence="1">
    <location>
        <begin position="20"/>
        <end position="67"/>
    </location>
</feature>
<name>A0AAV1VJ00_9STRA</name>
<feature type="compositionally biased region" description="Basic and acidic residues" evidence="1">
    <location>
        <begin position="23"/>
        <end position="37"/>
    </location>
</feature>
<accession>A0AAV1VJ00</accession>
<feature type="compositionally biased region" description="Polar residues" evidence="1">
    <location>
        <begin position="45"/>
        <end position="57"/>
    </location>
</feature>
<proteinExistence type="predicted"/>
<dbReference type="EMBL" id="CAKLBY020000345">
    <property type="protein sequence ID" value="CAK7946213.1"/>
    <property type="molecule type" value="Genomic_DNA"/>
</dbReference>
<gene>
    <name evidence="2" type="ORF">PM001_LOCUS31363</name>
</gene>
<protein>
    <recommendedName>
        <fullName evidence="4">Pol protein</fullName>
    </recommendedName>
</protein>
<evidence type="ECO:0000313" key="3">
    <source>
        <dbReference type="Proteomes" id="UP001162060"/>
    </source>
</evidence>